<organism evidence="4 5">
    <name type="scientific">Phycicoccus endophyticus</name>
    <dbReference type="NCBI Taxonomy" id="1690220"/>
    <lineage>
        <taxon>Bacteria</taxon>
        <taxon>Bacillati</taxon>
        <taxon>Actinomycetota</taxon>
        <taxon>Actinomycetes</taxon>
        <taxon>Micrococcales</taxon>
        <taxon>Intrasporangiaceae</taxon>
        <taxon>Phycicoccus</taxon>
    </lineage>
</organism>
<proteinExistence type="predicted"/>
<accession>A0A7G9R1S2</accession>
<evidence type="ECO:0000313" key="4">
    <source>
        <dbReference type="EMBL" id="QNN49547.1"/>
    </source>
</evidence>
<feature type="DNA-binding region" description="H-T-H motif" evidence="2">
    <location>
        <begin position="38"/>
        <end position="57"/>
    </location>
</feature>
<evidence type="ECO:0000313" key="5">
    <source>
        <dbReference type="Proteomes" id="UP000515976"/>
    </source>
</evidence>
<dbReference type="Gene3D" id="1.10.357.10">
    <property type="entry name" value="Tetracycline Repressor, domain 2"/>
    <property type="match status" value="1"/>
</dbReference>
<reference evidence="4 5" key="1">
    <citation type="submission" date="2020-08" db="EMBL/GenBank/DDBJ databases">
        <title>Genome sequence of Phycicoccus endophyticus JCM 31784T.</title>
        <authorList>
            <person name="Hyun D.-W."/>
            <person name="Bae J.-W."/>
        </authorList>
    </citation>
    <scope>NUCLEOTIDE SEQUENCE [LARGE SCALE GENOMIC DNA]</scope>
    <source>
        <strain evidence="4 5">JCM 31784</strain>
    </source>
</reference>
<protein>
    <submittedName>
        <fullName evidence="4">TetR family transcriptional regulator</fullName>
    </submittedName>
</protein>
<dbReference type="InterPro" id="IPR050109">
    <property type="entry name" value="HTH-type_TetR-like_transc_reg"/>
</dbReference>
<dbReference type="GO" id="GO:0003700">
    <property type="term" value="F:DNA-binding transcription factor activity"/>
    <property type="evidence" value="ECO:0007669"/>
    <property type="project" value="TreeGrafter"/>
</dbReference>
<dbReference type="KEGG" id="pei:H9L10_15495"/>
<dbReference type="Proteomes" id="UP000515976">
    <property type="component" value="Chromosome"/>
</dbReference>
<dbReference type="EMBL" id="CP060712">
    <property type="protein sequence ID" value="QNN49547.1"/>
    <property type="molecule type" value="Genomic_DNA"/>
</dbReference>
<dbReference type="GO" id="GO:0000976">
    <property type="term" value="F:transcription cis-regulatory region binding"/>
    <property type="evidence" value="ECO:0007669"/>
    <property type="project" value="TreeGrafter"/>
</dbReference>
<evidence type="ECO:0000256" key="2">
    <source>
        <dbReference type="PROSITE-ProRule" id="PRU00335"/>
    </source>
</evidence>
<dbReference type="RefSeq" id="WP_166099118.1">
    <property type="nucleotide sequence ID" value="NZ_BMMY01000005.1"/>
</dbReference>
<dbReference type="PROSITE" id="PS50977">
    <property type="entry name" value="HTH_TETR_2"/>
    <property type="match status" value="1"/>
</dbReference>
<dbReference type="AlphaFoldDB" id="A0A7G9R1S2"/>
<gene>
    <name evidence="4" type="ORF">H9L10_15495</name>
</gene>
<keyword evidence="1 2" id="KW-0238">DNA-binding</keyword>
<dbReference type="SUPFAM" id="SSF46689">
    <property type="entry name" value="Homeodomain-like"/>
    <property type="match status" value="1"/>
</dbReference>
<sequence>MPAAARRARSAQAKEDRAQAFLAAALDLATEDGVRGVTLTAVTSRVGLHPSALRRYYDSTEELLLTLAERGWEDWRRELLGLLAGRTGLGPAEAGAALAQSLTRHPVFCDLLLHTVLSLEGAVRLERARAYKSAADAAYEEMVAALVGAVEGLSRPGAETVLATAMGVAGHLYQLSRPSPTLRLLYEQEPKWAHSALRFAEQLREVLVTAVRGAVVRDAR</sequence>
<dbReference type="InterPro" id="IPR009057">
    <property type="entry name" value="Homeodomain-like_sf"/>
</dbReference>
<evidence type="ECO:0000256" key="1">
    <source>
        <dbReference type="ARBA" id="ARBA00023125"/>
    </source>
</evidence>
<dbReference type="Pfam" id="PF00440">
    <property type="entry name" value="TetR_N"/>
    <property type="match status" value="1"/>
</dbReference>
<dbReference type="PANTHER" id="PTHR30055:SF178">
    <property type="entry name" value="POSSIBLE TRANSCRIPTIONAL REGULATORY PROTEIN"/>
    <property type="match status" value="1"/>
</dbReference>
<feature type="domain" description="HTH tetR-type" evidence="3">
    <location>
        <begin position="15"/>
        <end position="75"/>
    </location>
</feature>
<keyword evidence="5" id="KW-1185">Reference proteome</keyword>
<name>A0A7G9R1S2_9MICO</name>
<evidence type="ECO:0000259" key="3">
    <source>
        <dbReference type="PROSITE" id="PS50977"/>
    </source>
</evidence>
<dbReference type="InterPro" id="IPR041483">
    <property type="entry name" value="TetR_C_34"/>
</dbReference>
<dbReference type="Pfam" id="PF17929">
    <property type="entry name" value="TetR_C_34"/>
    <property type="match status" value="1"/>
</dbReference>
<dbReference type="InterPro" id="IPR001647">
    <property type="entry name" value="HTH_TetR"/>
</dbReference>
<dbReference type="PANTHER" id="PTHR30055">
    <property type="entry name" value="HTH-TYPE TRANSCRIPTIONAL REGULATOR RUTR"/>
    <property type="match status" value="1"/>
</dbReference>